<organism evidence="2 3">
    <name type="scientific">Eutypa lata (strain UCR-EL1)</name>
    <name type="common">Grapevine dieback disease fungus</name>
    <name type="synonym">Eutypa armeniacae</name>
    <dbReference type="NCBI Taxonomy" id="1287681"/>
    <lineage>
        <taxon>Eukaryota</taxon>
        <taxon>Fungi</taxon>
        <taxon>Dikarya</taxon>
        <taxon>Ascomycota</taxon>
        <taxon>Pezizomycotina</taxon>
        <taxon>Sordariomycetes</taxon>
        <taxon>Xylariomycetidae</taxon>
        <taxon>Xylariales</taxon>
        <taxon>Diatrypaceae</taxon>
        <taxon>Eutypa</taxon>
    </lineage>
</organism>
<evidence type="ECO:0000313" key="2">
    <source>
        <dbReference type="EMBL" id="EMR72096.1"/>
    </source>
</evidence>
<gene>
    <name evidence="2" type="ORF">UCREL1_858</name>
</gene>
<dbReference type="EMBL" id="KB705522">
    <property type="protein sequence ID" value="EMR72096.1"/>
    <property type="molecule type" value="Genomic_DNA"/>
</dbReference>
<dbReference type="OrthoDB" id="3766406at2759"/>
<dbReference type="Proteomes" id="UP000012174">
    <property type="component" value="Unassembled WGS sequence"/>
</dbReference>
<dbReference type="AlphaFoldDB" id="M7TQC0"/>
<evidence type="ECO:0000256" key="1">
    <source>
        <dbReference type="SAM" id="MobiDB-lite"/>
    </source>
</evidence>
<keyword evidence="3" id="KW-1185">Reference proteome</keyword>
<feature type="compositionally biased region" description="Polar residues" evidence="1">
    <location>
        <begin position="325"/>
        <end position="342"/>
    </location>
</feature>
<feature type="region of interest" description="Disordered" evidence="1">
    <location>
        <begin position="317"/>
        <end position="342"/>
    </location>
</feature>
<accession>M7TQC0</accession>
<reference evidence="3" key="1">
    <citation type="journal article" date="2013" name="Genome Announc.">
        <title>Draft genome sequence of the grapevine dieback fungus Eutypa lata UCR-EL1.</title>
        <authorList>
            <person name="Blanco-Ulate B."/>
            <person name="Rolshausen P.E."/>
            <person name="Cantu D."/>
        </authorList>
    </citation>
    <scope>NUCLEOTIDE SEQUENCE [LARGE SCALE GENOMIC DNA]</scope>
    <source>
        <strain evidence="3">UCR-EL1</strain>
    </source>
</reference>
<dbReference type="KEGG" id="ela:UCREL1_858"/>
<evidence type="ECO:0000313" key="3">
    <source>
        <dbReference type="Proteomes" id="UP000012174"/>
    </source>
</evidence>
<dbReference type="HOGENOM" id="CLU_688932_0_0_1"/>
<sequence length="400" mass="45215">MHGEIDKEPWNILHATKQDDPEQGTLYHATGLESARWDVLTNLEGKLPGLELCHFCRILHPRVSDGSETLLRPVDTDSPGLECNAKDFAVGRWSVWGLGFMDVHAVMSHHLLKGRCGLPLSHLRFSTDWAFADVYKKIYCARRAPFKEFLSYFKLDTDAIIDDNQLIVHRTQRLWVPVHEQGTDVLLRYGIGDIANDLRICSHFTVKSPDMIRRFVIPFGNALKLVVAAEKVRGPGTRPEDVFQRPLLTQCEECPTQFQTSFHVHNDGNKSIEIVVDVWQNLGGCRSPEDPGWIGCWGHLNPRYRDIRDSQLRLDWRRSGAKHPTPSQRDSLRSLTGKTHPSSSIVTDHWKYLSTFKNSCTGHPSHPSPPAPAVSVSAWEPLTPKQFDALLRGVELAMIG</sequence>
<proteinExistence type="predicted"/>
<protein>
    <submittedName>
        <fullName evidence="2">Uncharacterized protein</fullName>
    </submittedName>
</protein>
<name>M7TQC0_EUTLA</name>
<dbReference type="OMA" id="WNILHAT"/>
<dbReference type="STRING" id="1287681.M7TQC0"/>
<dbReference type="eggNOG" id="ENOG502T591">
    <property type="taxonomic scope" value="Eukaryota"/>
</dbReference>